<protein>
    <submittedName>
        <fullName evidence="2">F-box domain-containing protein</fullName>
    </submittedName>
</protein>
<dbReference type="Proteomes" id="UP000623467">
    <property type="component" value="Unassembled WGS sequence"/>
</dbReference>
<keyword evidence="3" id="KW-1185">Reference proteome</keyword>
<feature type="coiled-coil region" evidence="1">
    <location>
        <begin position="3"/>
        <end position="37"/>
    </location>
</feature>
<accession>A0A8H6ZH53</accession>
<organism evidence="2 3">
    <name type="scientific">Mycena sanguinolenta</name>
    <dbReference type="NCBI Taxonomy" id="230812"/>
    <lineage>
        <taxon>Eukaryota</taxon>
        <taxon>Fungi</taxon>
        <taxon>Dikarya</taxon>
        <taxon>Basidiomycota</taxon>
        <taxon>Agaricomycotina</taxon>
        <taxon>Agaricomycetes</taxon>
        <taxon>Agaricomycetidae</taxon>
        <taxon>Agaricales</taxon>
        <taxon>Marasmiineae</taxon>
        <taxon>Mycenaceae</taxon>
        <taxon>Mycena</taxon>
    </lineage>
</organism>
<name>A0A8H6ZH53_9AGAR</name>
<comment type="caution">
    <text evidence="2">The sequence shown here is derived from an EMBL/GenBank/DDBJ whole genome shotgun (WGS) entry which is preliminary data.</text>
</comment>
<dbReference type="SUPFAM" id="SSF52047">
    <property type="entry name" value="RNI-like"/>
    <property type="match status" value="1"/>
</dbReference>
<dbReference type="AlphaFoldDB" id="A0A8H6ZH53"/>
<sequence>MSVDSLRARIATLDSEIELQKRLLRRLENDKSLAQQQLNAALDPMARLPLEISSEIFFQSLSMRPSGEQDVPTVLLRICHAWTDIALAAPRLWTTVGIHFPCGDHFAEVLPIWFQQAGNFPLSVSISLRGHSINWNHRVSDILWRHGGQLRHLEILDDDDIAPTDKAIDLFGDITSVSLPLLETLTIRCRHEQRIYHTSQIFDLLHAAPNIADVIFDNMRVVEDSGAQMLVVPTLRRLTFGGPTTYTDDFILHFLALPSLETLSLPLSYISIQELAVFVQ</sequence>
<dbReference type="Gene3D" id="3.80.10.10">
    <property type="entry name" value="Ribonuclease Inhibitor"/>
    <property type="match status" value="1"/>
</dbReference>
<evidence type="ECO:0000313" key="2">
    <source>
        <dbReference type="EMBL" id="KAF7375500.1"/>
    </source>
</evidence>
<dbReference type="InterPro" id="IPR032675">
    <property type="entry name" value="LRR_dom_sf"/>
</dbReference>
<evidence type="ECO:0000256" key="1">
    <source>
        <dbReference type="SAM" id="Coils"/>
    </source>
</evidence>
<dbReference type="OrthoDB" id="2989740at2759"/>
<reference evidence="2" key="1">
    <citation type="submission" date="2020-05" db="EMBL/GenBank/DDBJ databases">
        <title>Mycena genomes resolve the evolution of fungal bioluminescence.</title>
        <authorList>
            <person name="Tsai I.J."/>
        </authorList>
    </citation>
    <scope>NUCLEOTIDE SEQUENCE</scope>
    <source>
        <strain evidence="2">160909Yilan</strain>
    </source>
</reference>
<gene>
    <name evidence="2" type="ORF">MSAN_00438000</name>
</gene>
<dbReference type="EMBL" id="JACAZH010000002">
    <property type="protein sequence ID" value="KAF7375500.1"/>
    <property type="molecule type" value="Genomic_DNA"/>
</dbReference>
<proteinExistence type="predicted"/>
<evidence type="ECO:0000313" key="3">
    <source>
        <dbReference type="Proteomes" id="UP000623467"/>
    </source>
</evidence>
<keyword evidence="1" id="KW-0175">Coiled coil</keyword>